<feature type="non-terminal residue" evidence="2">
    <location>
        <position position="1"/>
    </location>
</feature>
<reference evidence="2 3" key="1">
    <citation type="submission" date="2019-04" db="EMBL/GenBank/DDBJ databases">
        <title>The CDC panel for molecular diagnostics of ciprofloxacin resistance and its use for research and clinical development.</title>
        <authorList>
            <person name="Liu H."/>
            <person name="Tang K."/>
            <person name="Pham C."/>
            <person name="Schmerer M."/>
        </authorList>
    </citation>
    <scope>NUCLEOTIDE SEQUENCE [LARGE SCALE GENOMIC DNA]</scope>
    <source>
        <strain evidence="2 3">LRRBGS_0742</strain>
    </source>
</reference>
<organism evidence="2 3">
    <name type="scientific">Neisseria gonorrhoeae</name>
    <dbReference type="NCBI Taxonomy" id="485"/>
    <lineage>
        <taxon>Bacteria</taxon>
        <taxon>Pseudomonadati</taxon>
        <taxon>Pseudomonadota</taxon>
        <taxon>Betaproteobacteria</taxon>
        <taxon>Neisseriales</taxon>
        <taxon>Neisseriaceae</taxon>
        <taxon>Neisseria</taxon>
    </lineage>
</organism>
<name>A0AAX2TNK3_NEIGO</name>
<comment type="caution">
    <text evidence="2">The sequence shown here is derived from an EMBL/GenBank/DDBJ whole genome shotgun (WGS) entry which is preliminary data.</text>
</comment>
<dbReference type="GO" id="GO:0030729">
    <property type="term" value="F:acetoacetate-CoA ligase activity"/>
    <property type="evidence" value="ECO:0007669"/>
    <property type="project" value="UniProtKB-EC"/>
</dbReference>
<dbReference type="EMBL" id="SUQX01000335">
    <property type="protein sequence ID" value="TJX00567.1"/>
    <property type="molecule type" value="Genomic_DNA"/>
</dbReference>
<evidence type="ECO:0000259" key="1">
    <source>
        <dbReference type="Pfam" id="PF00501"/>
    </source>
</evidence>
<dbReference type="PROSITE" id="PS00455">
    <property type="entry name" value="AMP_BINDING"/>
    <property type="match status" value="1"/>
</dbReference>
<dbReference type="Proteomes" id="UP000307092">
    <property type="component" value="Unassembled WGS sequence"/>
</dbReference>
<evidence type="ECO:0000313" key="3">
    <source>
        <dbReference type="Proteomes" id="UP000307092"/>
    </source>
</evidence>
<proteinExistence type="predicted"/>
<dbReference type="InterPro" id="IPR020845">
    <property type="entry name" value="AMP-binding_CS"/>
</dbReference>
<gene>
    <name evidence="2" type="ORF">E8M63_14290</name>
</gene>
<evidence type="ECO:0000313" key="2">
    <source>
        <dbReference type="EMBL" id="TJX00567.1"/>
    </source>
</evidence>
<dbReference type="InterPro" id="IPR000873">
    <property type="entry name" value="AMP-dep_synth/lig_dom"/>
</dbReference>
<feature type="domain" description="AMP-dependent synthetase/ligase" evidence="1">
    <location>
        <begin position="2"/>
        <end position="108"/>
    </location>
</feature>
<dbReference type="Pfam" id="PF00501">
    <property type="entry name" value="AMP-binding"/>
    <property type="match status" value="1"/>
</dbReference>
<protein>
    <submittedName>
        <fullName evidence="2">Acetoacetate--CoA ligase</fullName>
        <ecNumber evidence="2">6.2.1.16</ecNumber>
    </submittedName>
</protein>
<dbReference type="InterPro" id="IPR042099">
    <property type="entry name" value="ANL_N_sf"/>
</dbReference>
<dbReference type="PANTHER" id="PTHR42921:SF1">
    <property type="entry name" value="ACETOACETYL-COA SYNTHETASE"/>
    <property type="match status" value="1"/>
</dbReference>
<dbReference type="RefSeq" id="WP_146710795.1">
    <property type="nucleotide sequence ID" value="NZ_SUQX01000335.1"/>
</dbReference>
<dbReference type="Gene3D" id="3.40.50.12780">
    <property type="entry name" value="N-terminal domain of ligase-like"/>
    <property type="match status" value="1"/>
</dbReference>
<dbReference type="AlphaFoldDB" id="A0AAX2TNK3"/>
<sequence length="135" mass="14952">FKQIEPKVLIACDAVTYAGRRHDRQNVIEDLRRALPTVEHVILHSDAAPSETRLSTILAGQGPTIDAFEPEWLPFDHPLWIVYSSGTTGLPKPILHSHGGIIVVALPLSTLHNDVGCSYQPNSFGERFHWYSSTG</sequence>
<feature type="non-terminal residue" evidence="2">
    <location>
        <position position="135"/>
    </location>
</feature>
<dbReference type="SUPFAM" id="SSF56801">
    <property type="entry name" value="Acetyl-CoA synthetase-like"/>
    <property type="match status" value="1"/>
</dbReference>
<accession>A0AAX2TNK3</accession>
<dbReference type="PANTHER" id="PTHR42921">
    <property type="entry name" value="ACETOACETYL-COA SYNTHETASE"/>
    <property type="match status" value="1"/>
</dbReference>
<keyword evidence="2" id="KW-0436">Ligase</keyword>
<dbReference type="EC" id="6.2.1.16" evidence="2"/>